<organism evidence="6 7">
    <name type="scientific">Iphiclides podalirius</name>
    <name type="common">scarce swallowtail</name>
    <dbReference type="NCBI Taxonomy" id="110791"/>
    <lineage>
        <taxon>Eukaryota</taxon>
        <taxon>Metazoa</taxon>
        <taxon>Ecdysozoa</taxon>
        <taxon>Arthropoda</taxon>
        <taxon>Hexapoda</taxon>
        <taxon>Insecta</taxon>
        <taxon>Pterygota</taxon>
        <taxon>Neoptera</taxon>
        <taxon>Endopterygota</taxon>
        <taxon>Lepidoptera</taxon>
        <taxon>Glossata</taxon>
        <taxon>Ditrysia</taxon>
        <taxon>Papilionoidea</taxon>
        <taxon>Papilionidae</taxon>
        <taxon>Papilioninae</taxon>
        <taxon>Iphiclides</taxon>
    </lineage>
</organism>
<name>A0ABN8HN90_9NEOP</name>
<feature type="coiled-coil region" evidence="5">
    <location>
        <begin position="42"/>
        <end position="69"/>
    </location>
</feature>
<keyword evidence="5" id="KW-0175">Coiled coil</keyword>
<dbReference type="PANTHER" id="PTHR22706:SF1">
    <property type="entry name" value="ASSEMBLY FACTOR FOR SPINDLE MICROTUBULES"/>
    <property type="match status" value="1"/>
</dbReference>
<evidence type="ECO:0000256" key="3">
    <source>
        <dbReference type="ARBA" id="ARBA00022737"/>
    </source>
</evidence>
<evidence type="ECO:0000256" key="5">
    <source>
        <dbReference type="SAM" id="Coils"/>
    </source>
</evidence>
<dbReference type="InterPro" id="IPR051185">
    <property type="entry name" value="ASPM"/>
</dbReference>
<evidence type="ECO:0000313" key="6">
    <source>
        <dbReference type="EMBL" id="CAH2037734.1"/>
    </source>
</evidence>
<keyword evidence="3" id="KW-0677">Repeat</keyword>
<reference evidence="6" key="1">
    <citation type="submission" date="2022-03" db="EMBL/GenBank/DDBJ databases">
        <authorList>
            <person name="Martin H S."/>
        </authorList>
    </citation>
    <scope>NUCLEOTIDE SEQUENCE</scope>
</reference>
<keyword evidence="4" id="KW-0112">Calmodulin-binding</keyword>
<dbReference type="PANTHER" id="PTHR22706">
    <property type="entry name" value="ASSEMBLY FACTOR FOR SPINDLE MICROTUBULES"/>
    <property type="match status" value="1"/>
</dbReference>
<dbReference type="CDD" id="cd23767">
    <property type="entry name" value="IQCD"/>
    <property type="match status" value="1"/>
</dbReference>
<dbReference type="Gene3D" id="1.20.5.190">
    <property type="match status" value="1"/>
</dbReference>
<dbReference type="Pfam" id="PF00612">
    <property type="entry name" value="IQ"/>
    <property type="match status" value="2"/>
</dbReference>
<sequence length="343" mass="40420">MLPFVYKLWRGKLVTRMIRWEFLQKRQTIVKLQALARGYLVRKKVDLQKETLKKLKEEQRRNLAASKIQALFRGHRARINTMDRCVNELRRRWREGALKSSQASLKERNEEALIVLRNMSDIETVIRAFKSLELLTEVFPMMYESNASSVVRCVYIYMSVTNRSISSIEVLKSAASLLVNLTRYKTTGPKVYERGRIPPVLKFMWRFSNSETQLFCILSTYLWLFSKYNNIKQDLTEFLHIPENHKILVTIKSNVDRMKRMAHNATKNRFHTPQPTKFISHTNHQSFRDNNMNHSLCNTSNVSNMTIVLPSLEPDYGIIRADKPRYFEDAQQAINCLFKTYKL</sequence>
<evidence type="ECO:0000256" key="1">
    <source>
        <dbReference type="ARBA" id="ARBA00004496"/>
    </source>
</evidence>
<comment type="subcellular location">
    <subcellularLocation>
        <location evidence="1">Cytoplasm</location>
    </subcellularLocation>
</comment>
<dbReference type="InterPro" id="IPR016024">
    <property type="entry name" value="ARM-type_fold"/>
</dbReference>
<gene>
    <name evidence="6" type="ORF">IPOD504_LOCUS1295</name>
</gene>
<evidence type="ECO:0000256" key="4">
    <source>
        <dbReference type="ARBA" id="ARBA00022860"/>
    </source>
</evidence>
<accession>A0ABN8HN90</accession>
<dbReference type="SUPFAM" id="SSF48371">
    <property type="entry name" value="ARM repeat"/>
    <property type="match status" value="1"/>
</dbReference>
<proteinExistence type="predicted"/>
<feature type="non-terminal residue" evidence="6">
    <location>
        <position position="1"/>
    </location>
</feature>
<keyword evidence="7" id="KW-1185">Reference proteome</keyword>
<keyword evidence="2" id="KW-0963">Cytoplasm</keyword>
<dbReference type="SMART" id="SM00015">
    <property type="entry name" value="IQ"/>
    <property type="match status" value="2"/>
</dbReference>
<dbReference type="InterPro" id="IPR000048">
    <property type="entry name" value="IQ_motif_EF-hand-BS"/>
</dbReference>
<dbReference type="Proteomes" id="UP000837857">
    <property type="component" value="Chromosome 10"/>
</dbReference>
<dbReference type="PROSITE" id="PS50096">
    <property type="entry name" value="IQ"/>
    <property type="match status" value="2"/>
</dbReference>
<evidence type="ECO:0008006" key="8">
    <source>
        <dbReference type="Google" id="ProtNLM"/>
    </source>
</evidence>
<evidence type="ECO:0000313" key="7">
    <source>
        <dbReference type="Proteomes" id="UP000837857"/>
    </source>
</evidence>
<evidence type="ECO:0000256" key="2">
    <source>
        <dbReference type="ARBA" id="ARBA00022490"/>
    </source>
</evidence>
<protein>
    <recommendedName>
        <fullName evidence="8">Protein abnormal spindle</fullName>
    </recommendedName>
</protein>
<dbReference type="EMBL" id="OW152822">
    <property type="protein sequence ID" value="CAH2037734.1"/>
    <property type="molecule type" value="Genomic_DNA"/>
</dbReference>